<sequence length="409" mass="46975">MKRVWSQVEGSTVVNRTIGAVKRRKLNAIEFPIPGLNEDVWCQTLKFFTPEQATILRMVCKYFRIERFVRKENGKEKPVKNVCKDAILGTNNPTFLTELPGVRLTQEKLRVLKSRCHQQDCEVELFKYAIACGTTMKTSDWFDLAAKGSRKALDWVKELPTPWVTSRKGFMPGLYVRGDPDLIAEFTDHLQYQWNETRVYALMDSKLTDGKGLEIIYNHLIGRKVIPQLGSDKTFSLCVIASLITTHWYGPANPTKRAEALEMIDELTRALDTQQKINGEPVIDFTLIDTTCKSFKYEESSILYRLLGTGHVAHALMIWTFIKSLLPVGALLKVLVACTFDTTMMIRAVHKYVSEFTEEKQRELRDNPNYILNAQVLDRVRLSVFGRTAGQNRENIECYRQFPNFPAFQ</sequence>
<protein>
    <submittedName>
        <fullName evidence="1">Uncharacterized protein</fullName>
    </submittedName>
</protein>
<dbReference type="EMBL" id="MZ420154">
    <property type="protein sequence ID" value="QYA18486.1"/>
    <property type="molecule type" value="Genomic_DNA"/>
</dbReference>
<reference evidence="1" key="1">
    <citation type="submission" date="2021-06" db="EMBL/GenBank/DDBJ databases">
        <authorList>
            <person name="Rolland C."/>
        </authorList>
    </citation>
    <scope>NUCLEOTIDE SEQUENCE</scope>
    <source>
        <strain evidence="1">347.936635</strain>
    </source>
</reference>
<organism evidence="1">
    <name type="scientific">Clandestinovirus</name>
    <dbReference type="NCBI Taxonomy" id="2831644"/>
    <lineage>
        <taxon>Viruses</taxon>
    </lineage>
</organism>
<name>A0A8F8PK80_9VIRU</name>
<evidence type="ECO:0000313" key="1">
    <source>
        <dbReference type="EMBL" id="QYA18486.1"/>
    </source>
</evidence>
<proteinExistence type="predicted"/>
<accession>A0A8F8PK80</accession>
<gene>
    <name evidence="1" type="ORF">KOM_12_217</name>
</gene>